<organism evidence="4 5">
    <name type="scientific">Rhododendron williamsianum</name>
    <dbReference type="NCBI Taxonomy" id="262921"/>
    <lineage>
        <taxon>Eukaryota</taxon>
        <taxon>Viridiplantae</taxon>
        <taxon>Streptophyta</taxon>
        <taxon>Embryophyta</taxon>
        <taxon>Tracheophyta</taxon>
        <taxon>Spermatophyta</taxon>
        <taxon>Magnoliopsida</taxon>
        <taxon>eudicotyledons</taxon>
        <taxon>Gunneridae</taxon>
        <taxon>Pentapetalae</taxon>
        <taxon>asterids</taxon>
        <taxon>Ericales</taxon>
        <taxon>Ericaceae</taxon>
        <taxon>Ericoideae</taxon>
        <taxon>Rhodoreae</taxon>
        <taxon>Rhododendron</taxon>
    </lineage>
</organism>
<keyword evidence="2" id="KW-0812">Transmembrane</keyword>
<dbReference type="OrthoDB" id="1726621at2759"/>
<reference evidence="4 5" key="1">
    <citation type="journal article" date="2019" name="Genome Biol. Evol.">
        <title>The Rhododendron genome and chromosomal organization provide insight into shared whole-genome duplications across the heath family (Ericaceae).</title>
        <authorList>
            <person name="Soza V.L."/>
            <person name="Lindsley D."/>
            <person name="Waalkes A."/>
            <person name="Ramage E."/>
            <person name="Patwardhan R.P."/>
            <person name="Burton J.N."/>
            <person name="Adey A."/>
            <person name="Kumar A."/>
            <person name="Qiu R."/>
            <person name="Shendure J."/>
            <person name="Hall B."/>
        </authorList>
    </citation>
    <scope>NUCLEOTIDE SEQUENCE [LARGE SCALE GENOMIC DNA]</scope>
    <source>
        <strain evidence="4">RSF 1966-606</strain>
    </source>
</reference>
<name>A0A6A4KN80_9ERIC</name>
<keyword evidence="1" id="KW-0378">Hydrolase</keyword>
<keyword evidence="2" id="KW-1133">Transmembrane helix</keyword>
<dbReference type="Proteomes" id="UP000428333">
    <property type="component" value="Linkage Group LG11"/>
</dbReference>
<keyword evidence="2" id="KW-0472">Membrane</keyword>
<protein>
    <recommendedName>
        <fullName evidence="3">AAA-type ATPase N-terminal domain-containing protein</fullName>
    </recommendedName>
</protein>
<dbReference type="InterPro" id="IPR050747">
    <property type="entry name" value="Mitochondrial_chaperone_BCS1"/>
</dbReference>
<evidence type="ECO:0000313" key="4">
    <source>
        <dbReference type="EMBL" id="KAE9449176.1"/>
    </source>
</evidence>
<dbReference type="GO" id="GO:0016787">
    <property type="term" value="F:hydrolase activity"/>
    <property type="evidence" value="ECO:0007669"/>
    <property type="project" value="UniProtKB-KW"/>
</dbReference>
<proteinExistence type="predicted"/>
<evidence type="ECO:0000256" key="1">
    <source>
        <dbReference type="ARBA" id="ARBA00022801"/>
    </source>
</evidence>
<feature type="transmembrane region" description="Helical" evidence="2">
    <location>
        <begin position="20"/>
        <end position="42"/>
    </location>
</feature>
<dbReference type="EMBL" id="QEFC01003190">
    <property type="protein sequence ID" value="KAE9449176.1"/>
    <property type="molecule type" value="Genomic_DNA"/>
</dbReference>
<evidence type="ECO:0000259" key="3">
    <source>
        <dbReference type="Pfam" id="PF14363"/>
    </source>
</evidence>
<comment type="caution">
    <text evidence="4">The sequence shown here is derived from an EMBL/GenBank/DDBJ whole genome shotgun (WGS) entry which is preliminary data.</text>
</comment>
<dbReference type="Pfam" id="PF14363">
    <property type="entry name" value="AAA_assoc"/>
    <property type="match status" value="1"/>
</dbReference>
<dbReference type="InterPro" id="IPR025753">
    <property type="entry name" value="AAA_N_dom"/>
</dbReference>
<sequence length="260" mass="29716">MVNLLPFMDHQGSPGQQGMSQIGLGMAIAASMVVLTMFQQFLFNRFGGYLERCLRKLVSSADPYVQIRFSEDSTDSGGPKNYEAYAAIETYLSSKCSAQAPRLKANSVRDINAPVLCVDDGEGVSDEFDGVTVWWHLGKEKDQGDVYRGSRNNRNRKMVVGEYLRHVVEEVKAVAASNRQLKLYSNSSSEHGAYWDYVMDFDHPANFETLAMEKEKKEDIIDDPIRFSTGRDYYRRIGKPWKRGYCFTCYFHKRSKFLDQ</sequence>
<evidence type="ECO:0000313" key="5">
    <source>
        <dbReference type="Proteomes" id="UP000428333"/>
    </source>
</evidence>
<dbReference type="AlphaFoldDB" id="A0A6A4KN80"/>
<dbReference type="PANTHER" id="PTHR23070">
    <property type="entry name" value="BCS1 AAA-TYPE ATPASE"/>
    <property type="match status" value="1"/>
</dbReference>
<feature type="non-terminal residue" evidence="4">
    <location>
        <position position="1"/>
    </location>
</feature>
<accession>A0A6A4KN80</accession>
<keyword evidence="5" id="KW-1185">Reference proteome</keyword>
<gene>
    <name evidence="4" type="ORF">C3L33_18881</name>
</gene>
<feature type="domain" description="AAA-type ATPase N-terminal" evidence="3">
    <location>
        <begin position="46"/>
        <end position="137"/>
    </location>
</feature>
<evidence type="ECO:0000256" key="2">
    <source>
        <dbReference type="SAM" id="Phobius"/>
    </source>
</evidence>